<feature type="transmembrane region" description="Helical" evidence="1">
    <location>
        <begin position="135"/>
        <end position="155"/>
    </location>
</feature>
<accession>A0A381QCX1</accession>
<protein>
    <recommendedName>
        <fullName evidence="3">Rod shape-determining protein MreD</fullName>
    </recommendedName>
</protein>
<keyword evidence="1" id="KW-1133">Transmembrane helix</keyword>
<organism evidence="2">
    <name type="scientific">marine metagenome</name>
    <dbReference type="NCBI Taxonomy" id="408172"/>
    <lineage>
        <taxon>unclassified sequences</taxon>
        <taxon>metagenomes</taxon>
        <taxon>ecological metagenomes</taxon>
    </lineage>
</organism>
<keyword evidence="1" id="KW-0472">Membrane</keyword>
<dbReference type="EMBL" id="UINC01001271">
    <property type="protein sequence ID" value="SUZ76239.1"/>
    <property type="molecule type" value="Genomic_DNA"/>
</dbReference>
<dbReference type="Pfam" id="PF20221">
    <property type="entry name" value="DUF6580"/>
    <property type="match status" value="1"/>
</dbReference>
<dbReference type="InterPro" id="IPR046487">
    <property type="entry name" value="DUF6580"/>
</dbReference>
<evidence type="ECO:0008006" key="3">
    <source>
        <dbReference type="Google" id="ProtNLM"/>
    </source>
</evidence>
<sequence>MNKEILKSIVFFCLLLILSRLIPHPPNFTPLIAGAIFLPFLIKDKWLITCLPILCLLISDFFLGFHTVMIWTYGSFFLIGLMTSQFSSTKLTSLIGLSLSGPTLFFLITNFGVWLGSSIYSQDIQGLVQCYILALPFYASSLSATLLFANLFYFCRQFFINRGLSNQV</sequence>
<reference evidence="2" key="1">
    <citation type="submission" date="2018-05" db="EMBL/GenBank/DDBJ databases">
        <authorList>
            <person name="Lanie J.A."/>
            <person name="Ng W.-L."/>
            <person name="Kazmierczak K.M."/>
            <person name="Andrzejewski T.M."/>
            <person name="Davidsen T.M."/>
            <person name="Wayne K.J."/>
            <person name="Tettelin H."/>
            <person name="Glass J.I."/>
            <person name="Rusch D."/>
            <person name="Podicherti R."/>
            <person name="Tsui H.-C.T."/>
            <person name="Winkler M.E."/>
        </authorList>
    </citation>
    <scope>NUCLEOTIDE SEQUENCE</scope>
</reference>
<name>A0A381QCX1_9ZZZZ</name>
<evidence type="ECO:0000313" key="2">
    <source>
        <dbReference type="EMBL" id="SUZ76239.1"/>
    </source>
</evidence>
<dbReference type="AlphaFoldDB" id="A0A381QCX1"/>
<keyword evidence="1" id="KW-0812">Transmembrane</keyword>
<gene>
    <name evidence="2" type="ORF">METZ01_LOCUS29093</name>
</gene>
<feature type="transmembrane region" description="Helical" evidence="1">
    <location>
        <begin position="94"/>
        <end position="115"/>
    </location>
</feature>
<proteinExistence type="predicted"/>
<feature type="transmembrane region" description="Helical" evidence="1">
    <location>
        <begin position="61"/>
        <end position="82"/>
    </location>
</feature>
<evidence type="ECO:0000256" key="1">
    <source>
        <dbReference type="SAM" id="Phobius"/>
    </source>
</evidence>